<dbReference type="Gene3D" id="1.50.40.10">
    <property type="entry name" value="Mitochondrial carrier domain"/>
    <property type="match status" value="2"/>
</dbReference>
<accession>A0A168GS03</accession>
<name>A0A168GS03_MUCCL</name>
<dbReference type="PANTHER" id="PTHR45939:SF5">
    <property type="entry name" value="PEROXISOMAL MEMBRANE PROTEIN PMP34"/>
    <property type="match status" value="1"/>
</dbReference>
<dbReference type="PRINTS" id="PR00926">
    <property type="entry name" value="MITOCARRIER"/>
</dbReference>
<comment type="caution">
    <text evidence="14">The sequence shown here is derived from an EMBL/GenBank/DDBJ whole genome shotgun (WGS) entry which is preliminary data.</text>
</comment>
<dbReference type="SUPFAM" id="SSF103506">
    <property type="entry name" value="Mitochondrial carrier"/>
    <property type="match status" value="1"/>
</dbReference>
<dbReference type="GO" id="GO:0080122">
    <property type="term" value="F:AMP transmembrane transporter activity"/>
    <property type="evidence" value="ECO:0007669"/>
    <property type="project" value="TreeGrafter"/>
</dbReference>
<evidence type="ECO:0000256" key="13">
    <source>
        <dbReference type="SAM" id="Phobius"/>
    </source>
</evidence>
<evidence type="ECO:0000313" key="15">
    <source>
        <dbReference type="Proteomes" id="UP000077051"/>
    </source>
</evidence>
<keyword evidence="5 11" id="KW-0812">Transmembrane</keyword>
<sequence>MSDNLAHALSGAGGGIISMMITYPLVAISSRLQVQKSNSLRKDEHYKNTVDAFVKIINREGPKGLYSGFASGIFGIAVTNGVYYYCYEAVKKLVTKQGQGPITTTQSMISGSLAGIAVVIATHPIWTVNTRMSVQRRTLSNKSKRPTTLQVFLYILKKEGIAGLYSGCKAAMILVMNPIIQYAIFENLKTRLVTSKGGLSGLDYFLLGALSKLCATIIMYPYILIKSRLQMSENTKERNIGVLENMRLVVKNEGIVGLYSGLNSKLLQSVLSSAFLFYAKEVLFDWSVWILVVLKARKSMQ</sequence>
<comment type="subcellular location">
    <subcellularLocation>
        <location evidence="1">Mitochondrion membrane</location>
        <topology evidence="1">Multi-pass membrane protein</topology>
    </subcellularLocation>
    <subcellularLocation>
        <location evidence="2">Peroxisome membrane</location>
        <topology evidence="2">Multi-pass membrane protein</topology>
    </subcellularLocation>
</comment>
<dbReference type="GO" id="GO:0051724">
    <property type="term" value="F:NAD transmembrane transporter activity"/>
    <property type="evidence" value="ECO:0007669"/>
    <property type="project" value="TreeGrafter"/>
</dbReference>
<evidence type="ECO:0000256" key="9">
    <source>
        <dbReference type="ARBA" id="ARBA00023136"/>
    </source>
</evidence>
<comment type="similarity">
    <text evidence="3 12">Belongs to the mitochondrial carrier (TC 2.A.29) family.</text>
</comment>
<evidence type="ECO:0000256" key="5">
    <source>
        <dbReference type="ARBA" id="ARBA00022692"/>
    </source>
</evidence>
<dbReference type="PROSITE" id="PS50920">
    <property type="entry name" value="SOLCAR"/>
    <property type="match status" value="3"/>
</dbReference>
<dbReference type="InterPro" id="IPR052217">
    <property type="entry name" value="Mito/Peroxisomal_Carrier"/>
</dbReference>
<gene>
    <name evidence="14" type="ORF">MUCCIDRAFT_157549</name>
</gene>
<evidence type="ECO:0000256" key="6">
    <source>
        <dbReference type="ARBA" id="ARBA00022737"/>
    </source>
</evidence>
<feature type="transmembrane region" description="Helical" evidence="13">
    <location>
        <begin position="65"/>
        <end position="85"/>
    </location>
</feature>
<dbReference type="GO" id="GO:0015228">
    <property type="term" value="F:coenzyme A transmembrane transporter activity"/>
    <property type="evidence" value="ECO:0007669"/>
    <property type="project" value="TreeGrafter"/>
</dbReference>
<feature type="repeat" description="Solcar" evidence="11">
    <location>
        <begin position="102"/>
        <end position="191"/>
    </location>
</feature>
<dbReference type="GO" id="GO:0005347">
    <property type="term" value="F:ATP transmembrane transporter activity"/>
    <property type="evidence" value="ECO:0007669"/>
    <property type="project" value="TreeGrafter"/>
</dbReference>
<protein>
    <recommendedName>
        <fullName evidence="16">Mitochondrial carrier</fullName>
    </recommendedName>
</protein>
<keyword evidence="7 13" id="KW-1133">Transmembrane helix</keyword>
<feature type="transmembrane region" description="Helical" evidence="13">
    <location>
        <begin position="162"/>
        <end position="184"/>
    </location>
</feature>
<evidence type="ECO:0000256" key="1">
    <source>
        <dbReference type="ARBA" id="ARBA00004225"/>
    </source>
</evidence>
<evidence type="ECO:0000256" key="3">
    <source>
        <dbReference type="ARBA" id="ARBA00006375"/>
    </source>
</evidence>
<evidence type="ECO:0000256" key="7">
    <source>
        <dbReference type="ARBA" id="ARBA00022989"/>
    </source>
</evidence>
<evidence type="ECO:0000256" key="2">
    <source>
        <dbReference type="ARBA" id="ARBA00004585"/>
    </source>
</evidence>
<dbReference type="GO" id="GO:0005778">
    <property type="term" value="C:peroxisomal membrane"/>
    <property type="evidence" value="ECO:0007669"/>
    <property type="project" value="UniProtKB-SubCell"/>
</dbReference>
<dbReference type="PANTHER" id="PTHR45939">
    <property type="entry name" value="PEROXISOMAL MEMBRANE PROTEIN PMP34-RELATED"/>
    <property type="match status" value="1"/>
</dbReference>
<evidence type="ECO:0000256" key="4">
    <source>
        <dbReference type="ARBA" id="ARBA00022448"/>
    </source>
</evidence>
<evidence type="ECO:0000256" key="12">
    <source>
        <dbReference type="RuleBase" id="RU000488"/>
    </source>
</evidence>
<keyword evidence="15" id="KW-1185">Reference proteome</keyword>
<dbReference type="Proteomes" id="UP000077051">
    <property type="component" value="Unassembled WGS sequence"/>
</dbReference>
<evidence type="ECO:0008006" key="16">
    <source>
        <dbReference type="Google" id="ProtNLM"/>
    </source>
</evidence>
<dbReference type="InterPro" id="IPR023395">
    <property type="entry name" value="MCP_dom_sf"/>
</dbReference>
<keyword evidence="4 12" id="KW-0813">Transport</keyword>
<feature type="repeat" description="Solcar" evidence="11">
    <location>
        <begin position="199"/>
        <end position="286"/>
    </location>
</feature>
<dbReference type="GO" id="GO:0015217">
    <property type="term" value="F:ADP transmembrane transporter activity"/>
    <property type="evidence" value="ECO:0007669"/>
    <property type="project" value="TreeGrafter"/>
</dbReference>
<organism evidence="14 15">
    <name type="scientific">Mucor lusitanicus CBS 277.49</name>
    <dbReference type="NCBI Taxonomy" id="747725"/>
    <lineage>
        <taxon>Eukaryota</taxon>
        <taxon>Fungi</taxon>
        <taxon>Fungi incertae sedis</taxon>
        <taxon>Mucoromycota</taxon>
        <taxon>Mucoromycotina</taxon>
        <taxon>Mucoromycetes</taxon>
        <taxon>Mucorales</taxon>
        <taxon>Mucorineae</taxon>
        <taxon>Mucoraceae</taxon>
        <taxon>Mucor</taxon>
    </lineage>
</organism>
<dbReference type="GO" id="GO:0031966">
    <property type="term" value="C:mitochondrial membrane"/>
    <property type="evidence" value="ECO:0007669"/>
    <property type="project" value="UniProtKB-SubCell"/>
</dbReference>
<dbReference type="InterPro" id="IPR002067">
    <property type="entry name" value="MCP"/>
</dbReference>
<feature type="repeat" description="Solcar" evidence="11">
    <location>
        <begin position="2"/>
        <end position="93"/>
    </location>
</feature>
<dbReference type="InterPro" id="IPR018108">
    <property type="entry name" value="MCP_transmembrane"/>
</dbReference>
<dbReference type="STRING" id="747725.A0A168GS03"/>
<dbReference type="OrthoDB" id="2019556at2759"/>
<evidence type="ECO:0000256" key="8">
    <source>
        <dbReference type="ARBA" id="ARBA00023128"/>
    </source>
</evidence>
<dbReference type="GO" id="GO:0044610">
    <property type="term" value="F:FMN transmembrane transporter activity"/>
    <property type="evidence" value="ECO:0007669"/>
    <property type="project" value="TreeGrafter"/>
</dbReference>
<feature type="transmembrane region" description="Helical" evidence="13">
    <location>
        <begin position="6"/>
        <end position="26"/>
    </location>
</feature>
<keyword evidence="8" id="KW-0496">Mitochondrion</keyword>
<feature type="transmembrane region" description="Helical" evidence="13">
    <location>
        <begin position="204"/>
        <end position="225"/>
    </location>
</feature>
<feature type="transmembrane region" description="Helical" evidence="13">
    <location>
        <begin position="105"/>
        <end position="128"/>
    </location>
</feature>
<dbReference type="Pfam" id="PF00153">
    <property type="entry name" value="Mito_carr"/>
    <property type="match status" value="3"/>
</dbReference>
<dbReference type="EMBL" id="AMYB01000012">
    <property type="protein sequence ID" value="OAC97969.1"/>
    <property type="molecule type" value="Genomic_DNA"/>
</dbReference>
<evidence type="ECO:0000256" key="10">
    <source>
        <dbReference type="ARBA" id="ARBA00023140"/>
    </source>
</evidence>
<dbReference type="VEuPathDB" id="FungiDB:MUCCIDRAFT_157549"/>
<evidence type="ECO:0000313" key="14">
    <source>
        <dbReference type="EMBL" id="OAC97969.1"/>
    </source>
</evidence>
<dbReference type="GO" id="GO:0015230">
    <property type="term" value="F:FAD transmembrane transporter activity"/>
    <property type="evidence" value="ECO:0007669"/>
    <property type="project" value="TreeGrafter"/>
</dbReference>
<keyword evidence="10" id="KW-0576">Peroxisome</keyword>
<keyword evidence="6" id="KW-0677">Repeat</keyword>
<reference evidence="14 15" key="1">
    <citation type="submission" date="2015-06" db="EMBL/GenBank/DDBJ databases">
        <title>Expansion of signal transduction pathways in fungi by whole-genome duplication.</title>
        <authorList>
            <consortium name="DOE Joint Genome Institute"/>
            <person name="Corrochano L.M."/>
            <person name="Kuo A."/>
            <person name="Marcet-Houben M."/>
            <person name="Polaino S."/>
            <person name="Salamov A."/>
            <person name="Villalobos J.M."/>
            <person name="Alvarez M.I."/>
            <person name="Avalos J."/>
            <person name="Benito E.P."/>
            <person name="Benoit I."/>
            <person name="Burger G."/>
            <person name="Camino L.P."/>
            <person name="Canovas D."/>
            <person name="Cerda-Olmedo E."/>
            <person name="Cheng J.-F."/>
            <person name="Dominguez A."/>
            <person name="Elias M."/>
            <person name="Eslava A.P."/>
            <person name="Glaser F."/>
            <person name="Grimwood J."/>
            <person name="Gutierrez G."/>
            <person name="Heitman J."/>
            <person name="Henrissat B."/>
            <person name="Iturriaga E.A."/>
            <person name="Lang B.F."/>
            <person name="Lavin J.L."/>
            <person name="Lee S."/>
            <person name="Li W."/>
            <person name="Lindquist E."/>
            <person name="Lopez-Garcia S."/>
            <person name="Luque E.M."/>
            <person name="Marcos A.T."/>
            <person name="Martin J."/>
            <person name="Mccluskey K."/>
            <person name="Medina H.R."/>
            <person name="Miralles-Duran A."/>
            <person name="Miyazaki A."/>
            <person name="Munoz-Torres E."/>
            <person name="Oguiza J.A."/>
            <person name="Ohm R."/>
            <person name="Olmedo M."/>
            <person name="Orejas M."/>
            <person name="Ortiz-Castellanos L."/>
            <person name="Pisabarro A.G."/>
            <person name="Rodriguez-Romero J."/>
            <person name="Ruiz-Herrera J."/>
            <person name="Ruiz-Vazquez R."/>
            <person name="Sanz C."/>
            <person name="Schackwitz W."/>
            <person name="Schmutz J."/>
            <person name="Shahriari M."/>
            <person name="Shelest E."/>
            <person name="Silva-Franco F."/>
            <person name="Soanes D."/>
            <person name="Syed K."/>
            <person name="Tagua V.G."/>
            <person name="Talbot N.J."/>
            <person name="Thon M."/>
            <person name="De Vries R.P."/>
            <person name="Wiebenga A."/>
            <person name="Yadav J.S."/>
            <person name="Braun E.L."/>
            <person name="Baker S."/>
            <person name="Garre V."/>
            <person name="Horwitz B."/>
            <person name="Torres-Martinez S."/>
            <person name="Idnurm A."/>
            <person name="Herrera-Estrella A."/>
            <person name="Gabaldon T."/>
            <person name="Grigoriev I.V."/>
        </authorList>
    </citation>
    <scope>NUCLEOTIDE SEQUENCE [LARGE SCALE GENOMIC DNA]</scope>
    <source>
        <strain evidence="14 15">CBS 277.49</strain>
    </source>
</reference>
<evidence type="ECO:0000256" key="11">
    <source>
        <dbReference type="PROSITE-ProRule" id="PRU00282"/>
    </source>
</evidence>
<keyword evidence="9 11" id="KW-0472">Membrane</keyword>
<proteinExistence type="inferred from homology"/>
<dbReference type="AlphaFoldDB" id="A0A168GS03"/>